<organism evidence="1 2">
    <name type="scientific">Flavobacterium silvaticum</name>
    <dbReference type="NCBI Taxonomy" id="1852020"/>
    <lineage>
        <taxon>Bacteria</taxon>
        <taxon>Pseudomonadati</taxon>
        <taxon>Bacteroidota</taxon>
        <taxon>Flavobacteriia</taxon>
        <taxon>Flavobacteriales</taxon>
        <taxon>Flavobacteriaceae</taxon>
        <taxon>Flavobacterium</taxon>
    </lineage>
</organism>
<gene>
    <name evidence="1" type="ORF">G6047_01235</name>
</gene>
<dbReference type="EMBL" id="JAAMPU010000094">
    <property type="protein sequence ID" value="NMH26642.1"/>
    <property type="molecule type" value="Genomic_DNA"/>
</dbReference>
<dbReference type="RefSeq" id="WP_169525632.1">
    <property type="nucleotide sequence ID" value="NZ_JAAMPU010000094.1"/>
</dbReference>
<protein>
    <submittedName>
        <fullName evidence="1">DUF1905 domain-containing protein</fullName>
    </submittedName>
</protein>
<dbReference type="InterPro" id="IPR015018">
    <property type="entry name" value="DUF1905"/>
</dbReference>
<name>A0A972FJ60_9FLAO</name>
<dbReference type="Gene3D" id="2.40.30.100">
    <property type="entry name" value="AF2212/PG0164-like"/>
    <property type="match status" value="1"/>
</dbReference>
<dbReference type="Proteomes" id="UP000712080">
    <property type="component" value="Unassembled WGS sequence"/>
</dbReference>
<sequence length="157" mass="17974">MEKPIIDGSFILKKGKEKGAWTFIETSALENVPKKKNSTVAVRGFIDNYEIKDFNIWAMKKGTFMAVKADIRKAIKKEEGDTVKLILFLDEAPMVLPDDFVVCLKDEPKLHQKFLKFPKTRQKEISDWIFSASTEDAKISRIAEVMEKLETDAAFKL</sequence>
<evidence type="ECO:0000313" key="1">
    <source>
        <dbReference type="EMBL" id="NMH26642.1"/>
    </source>
</evidence>
<comment type="caution">
    <text evidence="1">The sequence shown here is derived from an EMBL/GenBank/DDBJ whole genome shotgun (WGS) entry which is preliminary data.</text>
</comment>
<dbReference type="Pfam" id="PF13376">
    <property type="entry name" value="OmdA"/>
    <property type="match status" value="1"/>
</dbReference>
<reference evidence="1" key="1">
    <citation type="submission" date="2020-02" db="EMBL/GenBank/DDBJ databases">
        <title>Flavobacterium sp. genome.</title>
        <authorList>
            <person name="Jung H.S."/>
            <person name="Baek J.H."/>
            <person name="Jeon C.O."/>
        </authorList>
    </citation>
    <scope>NUCLEOTIDE SEQUENCE</scope>
    <source>
        <strain evidence="1">SE-s28</strain>
    </source>
</reference>
<dbReference type="AlphaFoldDB" id="A0A972FJ60"/>
<dbReference type="Pfam" id="PF08922">
    <property type="entry name" value="DUF1905"/>
    <property type="match status" value="1"/>
</dbReference>
<evidence type="ECO:0000313" key="2">
    <source>
        <dbReference type="Proteomes" id="UP000712080"/>
    </source>
</evidence>
<dbReference type="InterPro" id="IPR037079">
    <property type="entry name" value="AF2212/PG0164-like_sf"/>
</dbReference>
<proteinExistence type="predicted"/>
<keyword evidence="2" id="KW-1185">Reference proteome</keyword>
<accession>A0A972FJ60</accession>
<dbReference type="SUPFAM" id="SSF141694">
    <property type="entry name" value="AF2212/PG0164-like"/>
    <property type="match status" value="1"/>
</dbReference>